<reference evidence="8" key="1">
    <citation type="submission" date="2023-10" db="EMBL/GenBank/DDBJ databases">
        <authorList>
            <person name="Chen Y."/>
            <person name="Shah S."/>
            <person name="Dougan E. K."/>
            <person name="Thang M."/>
            <person name="Chan C."/>
        </authorList>
    </citation>
    <scope>NUCLEOTIDE SEQUENCE [LARGE SCALE GENOMIC DNA]</scope>
</reference>
<protein>
    <recommendedName>
        <fullName evidence="7">C3H1-type domain-containing protein</fullName>
    </recommendedName>
</protein>
<keyword evidence="1 5" id="KW-0479">Metal-binding</keyword>
<organism evidence="8 9">
    <name type="scientific">Prorocentrum cordatum</name>
    <dbReference type="NCBI Taxonomy" id="2364126"/>
    <lineage>
        <taxon>Eukaryota</taxon>
        <taxon>Sar</taxon>
        <taxon>Alveolata</taxon>
        <taxon>Dinophyceae</taxon>
        <taxon>Prorocentrales</taxon>
        <taxon>Prorocentraceae</taxon>
        <taxon>Prorocentrum</taxon>
    </lineage>
</organism>
<sequence length="144" mass="15426">AVSARAIFVPRLVGKPISSGRQRASTFTACPSRPGGEDCCFAHGRADVRTAPDFSYTQLCRRFTTTGTCPQGAACQFAHARGQLVRWARHGEVGAQGGAQRHDPPRAAQRRRQQEPQPRVARALEGRQAGDRPESGADCADTGA</sequence>
<feature type="region of interest" description="Disordered" evidence="6">
    <location>
        <begin position="90"/>
        <end position="144"/>
    </location>
</feature>
<name>A0ABN9RXI8_9DINO</name>
<dbReference type="Gene3D" id="4.10.1000.10">
    <property type="entry name" value="Zinc finger, CCCH-type"/>
    <property type="match status" value="1"/>
</dbReference>
<evidence type="ECO:0000256" key="6">
    <source>
        <dbReference type="SAM" id="MobiDB-lite"/>
    </source>
</evidence>
<feature type="compositionally biased region" description="Basic and acidic residues" evidence="6">
    <location>
        <begin position="122"/>
        <end position="135"/>
    </location>
</feature>
<evidence type="ECO:0000256" key="2">
    <source>
        <dbReference type="ARBA" id="ARBA00022737"/>
    </source>
</evidence>
<feature type="domain" description="C3H1-type" evidence="7">
    <location>
        <begin position="54"/>
        <end position="82"/>
    </location>
</feature>
<gene>
    <name evidence="8" type="ORF">PCOR1329_LOCUS24596</name>
</gene>
<dbReference type="InterPro" id="IPR036855">
    <property type="entry name" value="Znf_CCCH_sf"/>
</dbReference>
<dbReference type="InterPro" id="IPR045877">
    <property type="entry name" value="ZFP36-like"/>
</dbReference>
<dbReference type="PANTHER" id="PTHR12547">
    <property type="entry name" value="CCCH ZINC FINGER/TIS11-RELATED"/>
    <property type="match status" value="1"/>
</dbReference>
<dbReference type="Pfam" id="PF00642">
    <property type="entry name" value="zf-CCCH"/>
    <property type="match status" value="1"/>
</dbReference>
<keyword evidence="2" id="KW-0677">Repeat</keyword>
<keyword evidence="4 5" id="KW-0862">Zinc</keyword>
<evidence type="ECO:0000256" key="1">
    <source>
        <dbReference type="ARBA" id="ARBA00022723"/>
    </source>
</evidence>
<dbReference type="EMBL" id="CAUYUJ010008491">
    <property type="protein sequence ID" value="CAK0824101.1"/>
    <property type="molecule type" value="Genomic_DNA"/>
</dbReference>
<evidence type="ECO:0000256" key="4">
    <source>
        <dbReference type="ARBA" id="ARBA00022833"/>
    </source>
</evidence>
<evidence type="ECO:0000256" key="5">
    <source>
        <dbReference type="PROSITE-ProRule" id="PRU00723"/>
    </source>
</evidence>
<evidence type="ECO:0000259" key="7">
    <source>
        <dbReference type="PROSITE" id="PS50103"/>
    </source>
</evidence>
<dbReference type="SUPFAM" id="SSF90229">
    <property type="entry name" value="CCCH zinc finger"/>
    <property type="match status" value="1"/>
</dbReference>
<dbReference type="PROSITE" id="PS50103">
    <property type="entry name" value="ZF_C3H1"/>
    <property type="match status" value="1"/>
</dbReference>
<evidence type="ECO:0000313" key="9">
    <source>
        <dbReference type="Proteomes" id="UP001189429"/>
    </source>
</evidence>
<comment type="caution">
    <text evidence="8">The sequence shown here is derived from an EMBL/GenBank/DDBJ whole genome shotgun (WGS) entry which is preliminary data.</text>
</comment>
<keyword evidence="3 5" id="KW-0863">Zinc-finger</keyword>
<dbReference type="SMART" id="SM00356">
    <property type="entry name" value="ZnF_C3H1"/>
    <property type="match status" value="1"/>
</dbReference>
<feature type="non-terminal residue" evidence="8">
    <location>
        <position position="1"/>
    </location>
</feature>
<feature type="zinc finger region" description="C3H1-type" evidence="5">
    <location>
        <begin position="54"/>
        <end position="82"/>
    </location>
</feature>
<keyword evidence="9" id="KW-1185">Reference proteome</keyword>
<dbReference type="Proteomes" id="UP001189429">
    <property type="component" value="Unassembled WGS sequence"/>
</dbReference>
<evidence type="ECO:0000256" key="3">
    <source>
        <dbReference type="ARBA" id="ARBA00022771"/>
    </source>
</evidence>
<dbReference type="InterPro" id="IPR000571">
    <property type="entry name" value="Znf_CCCH"/>
</dbReference>
<evidence type="ECO:0000313" key="8">
    <source>
        <dbReference type="EMBL" id="CAK0824101.1"/>
    </source>
</evidence>
<proteinExistence type="predicted"/>
<accession>A0ABN9RXI8</accession>